<evidence type="ECO:0000313" key="6">
    <source>
        <dbReference type="EMBL" id="CAD7653467.1"/>
    </source>
</evidence>
<gene>
    <name evidence="6" type="ORF">ONB1V03_LOCUS10120</name>
</gene>
<comment type="subcellular location">
    <subcellularLocation>
        <location evidence="1">Membrane</location>
    </subcellularLocation>
</comment>
<sequence>MFTRPACSDDLQVVGRLASYKGIPLLTGLGDVISGERSTYSTLIRASYDLWDEARAILAFLSHLNWHHFGLIYRQGDVYYQTLAEQLLNLLTKPEYSRSFECTCKEVYVRDINKTILTDLDKVIDHMTHCARIIVIIGGEIEVRAMMRIAHNRKITHSGEYAFIHTELILGEAIGNTSWAGGSVSI</sequence>
<evidence type="ECO:0000313" key="7">
    <source>
        <dbReference type="Proteomes" id="UP000728032"/>
    </source>
</evidence>
<dbReference type="SUPFAM" id="SSF53822">
    <property type="entry name" value="Periplasmic binding protein-like I"/>
    <property type="match status" value="1"/>
</dbReference>
<dbReference type="AlphaFoldDB" id="A0A7R9QPC1"/>
<feature type="domain" description="Receptor ligand binding region" evidence="5">
    <location>
        <begin position="5"/>
        <end position="169"/>
    </location>
</feature>
<dbReference type="InterPro" id="IPR028082">
    <property type="entry name" value="Peripla_BP_I"/>
</dbReference>
<dbReference type="EMBL" id="OC921526">
    <property type="protein sequence ID" value="CAD7653467.1"/>
    <property type="molecule type" value="Genomic_DNA"/>
</dbReference>
<evidence type="ECO:0000259" key="5">
    <source>
        <dbReference type="Pfam" id="PF01094"/>
    </source>
</evidence>
<evidence type="ECO:0000256" key="1">
    <source>
        <dbReference type="ARBA" id="ARBA00004370"/>
    </source>
</evidence>
<keyword evidence="3" id="KW-1133">Transmembrane helix</keyword>
<proteinExistence type="predicted"/>
<dbReference type="GO" id="GO:0016020">
    <property type="term" value="C:membrane"/>
    <property type="evidence" value="ECO:0007669"/>
    <property type="project" value="UniProtKB-SubCell"/>
</dbReference>
<name>A0A7R9QPC1_9ACAR</name>
<dbReference type="EMBL" id="CAJPVJ010006701">
    <property type="protein sequence ID" value="CAG2170654.1"/>
    <property type="molecule type" value="Genomic_DNA"/>
</dbReference>
<dbReference type="Pfam" id="PF01094">
    <property type="entry name" value="ANF_receptor"/>
    <property type="match status" value="1"/>
</dbReference>
<organism evidence="6">
    <name type="scientific">Oppiella nova</name>
    <dbReference type="NCBI Taxonomy" id="334625"/>
    <lineage>
        <taxon>Eukaryota</taxon>
        <taxon>Metazoa</taxon>
        <taxon>Ecdysozoa</taxon>
        <taxon>Arthropoda</taxon>
        <taxon>Chelicerata</taxon>
        <taxon>Arachnida</taxon>
        <taxon>Acari</taxon>
        <taxon>Acariformes</taxon>
        <taxon>Sarcoptiformes</taxon>
        <taxon>Oribatida</taxon>
        <taxon>Brachypylina</taxon>
        <taxon>Oppioidea</taxon>
        <taxon>Oppiidae</taxon>
        <taxon>Oppiella</taxon>
    </lineage>
</organism>
<reference evidence="6" key="1">
    <citation type="submission" date="2020-11" db="EMBL/GenBank/DDBJ databases">
        <authorList>
            <person name="Tran Van P."/>
        </authorList>
    </citation>
    <scope>NUCLEOTIDE SEQUENCE</scope>
</reference>
<dbReference type="OrthoDB" id="1890790at2759"/>
<accession>A0A7R9QPC1</accession>
<protein>
    <recommendedName>
        <fullName evidence="5">Receptor ligand binding region domain-containing protein</fullName>
    </recommendedName>
</protein>
<evidence type="ECO:0000256" key="2">
    <source>
        <dbReference type="ARBA" id="ARBA00022692"/>
    </source>
</evidence>
<dbReference type="InterPro" id="IPR001828">
    <property type="entry name" value="ANF_lig-bd_rcpt"/>
</dbReference>
<keyword evidence="4" id="KW-0472">Membrane</keyword>
<dbReference type="Gene3D" id="3.40.50.2300">
    <property type="match status" value="1"/>
</dbReference>
<evidence type="ECO:0000256" key="4">
    <source>
        <dbReference type="ARBA" id="ARBA00023136"/>
    </source>
</evidence>
<evidence type="ECO:0000256" key="3">
    <source>
        <dbReference type="ARBA" id="ARBA00022989"/>
    </source>
</evidence>
<keyword evidence="2" id="KW-0812">Transmembrane</keyword>
<keyword evidence="7" id="KW-1185">Reference proteome</keyword>
<dbReference type="Proteomes" id="UP000728032">
    <property type="component" value="Unassembled WGS sequence"/>
</dbReference>